<protein>
    <submittedName>
        <fullName evidence="6">SCO family protein</fullName>
    </submittedName>
</protein>
<feature type="domain" description="Thioredoxin" evidence="5">
    <location>
        <begin position="61"/>
        <end position="224"/>
    </location>
</feature>
<dbReference type="CDD" id="cd02968">
    <property type="entry name" value="SCO"/>
    <property type="match status" value="1"/>
</dbReference>
<dbReference type="Gene3D" id="3.40.30.10">
    <property type="entry name" value="Glutaredoxin"/>
    <property type="match status" value="1"/>
</dbReference>
<feature type="binding site" evidence="3">
    <location>
        <position position="103"/>
    </location>
    <ligand>
        <name>Cu cation</name>
        <dbReference type="ChEBI" id="CHEBI:23378"/>
    </ligand>
</feature>
<keyword evidence="7" id="KW-1185">Reference proteome</keyword>
<dbReference type="EMBL" id="SACL01000002">
    <property type="protein sequence ID" value="RVT97697.1"/>
    <property type="molecule type" value="Genomic_DNA"/>
</dbReference>
<sequence length="228" mass="25320">MLKFIRYACLVLIVAIGGVWAHAWFTRAPGQDVGEAFAQRLASIFGQSMPVPNVGGGVQLPSGVSLGGPFSLTRQDGQAVTERDYAGKWMLLYFGYTYCPDVCPTELGRIADVLDAMGPAGEQVTPMMITIDPDRDTQAVMADYVSRFHPRMQGLTGTSEQVAEAARRFRVFYQKVQPREMNEYLMDHSSFIYLVGPDGRVRTLYRPETSVDDMARSVAMQMRSNASR</sequence>
<dbReference type="PANTHER" id="PTHR12151">
    <property type="entry name" value="ELECTRON TRANSPORT PROTIN SCO1/SENC FAMILY MEMBER"/>
    <property type="match status" value="1"/>
</dbReference>
<feature type="disulfide bond" description="Redox-active" evidence="4">
    <location>
        <begin position="99"/>
        <end position="103"/>
    </location>
</feature>
<dbReference type="SUPFAM" id="SSF52833">
    <property type="entry name" value="Thioredoxin-like"/>
    <property type="match status" value="1"/>
</dbReference>
<evidence type="ECO:0000259" key="5">
    <source>
        <dbReference type="PROSITE" id="PS51352"/>
    </source>
</evidence>
<dbReference type="FunFam" id="3.40.30.10:FF:000013">
    <property type="entry name" value="Blast:Protein SCO1 homolog, mitochondrial"/>
    <property type="match status" value="1"/>
</dbReference>
<evidence type="ECO:0000256" key="3">
    <source>
        <dbReference type="PIRSR" id="PIRSR603782-1"/>
    </source>
</evidence>
<keyword evidence="2 3" id="KW-0186">Copper</keyword>
<dbReference type="Pfam" id="PF02630">
    <property type="entry name" value="SCO1-SenC"/>
    <property type="match status" value="1"/>
</dbReference>
<accession>A0A437MJ48</accession>
<keyword evidence="4" id="KW-1015">Disulfide bond</keyword>
<dbReference type="InterPro" id="IPR013766">
    <property type="entry name" value="Thioredoxin_domain"/>
</dbReference>
<evidence type="ECO:0000313" key="6">
    <source>
        <dbReference type="EMBL" id="RVT97697.1"/>
    </source>
</evidence>
<gene>
    <name evidence="6" type="ORF">EOD42_07760</name>
</gene>
<dbReference type="OrthoDB" id="9790194at2"/>
<dbReference type="RefSeq" id="WP_127786926.1">
    <property type="nucleotide sequence ID" value="NZ_SACL01000002.1"/>
</dbReference>
<comment type="caution">
    <text evidence="6">The sequence shown here is derived from an EMBL/GenBank/DDBJ whole genome shotgun (WGS) entry which is preliminary data.</text>
</comment>
<evidence type="ECO:0000256" key="2">
    <source>
        <dbReference type="ARBA" id="ARBA00023008"/>
    </source>
</evidence>
<dbReference type="AlphaFoldDB" id="A0A437MJ48"/>
<dbReference type="PROSITE" id="PS51352">
    <property type="entry name" value="THIOREDOXIN_2"/>
    <property type="match status" value="1"/>
</dbReference>
<name>A0A437MJ48_9PROT</name>
<evidence type="ECO:0000256" key="4">
    <source>
        <dbReference type="PIRSR" id="PIRSR603782-2"/>
    </source>
</evidence>
<evidence type="ECO:0000313" key="7">
    <source>
        <dbReference type="Proteomes" id="UP000282957"/>
    </source>
</evidence>
<dbReference type="PANTHER" id="PTHR12151:SF25">
    <property type="entry name" value="LINALOOL DEHYDRATASE_ISOMERASE DOMAIN-CONTAINING PROTEIN"/>
    <property type="match status" value="1"/>
</dbReference>
<evidence type="ECO:0000256" key="1">
    <source>
        <dbReference type="ARBA" id="ARBA00010996"/>
    </source>
</evidence>
<organism evidence="6 7">
    <name type="scientific">Rhodovarius crocodyli</name>
    <dbReference type="NCBI Taxonomy" id="1979269"/>
    <lineage>
        <taxon>Bacteria</taxon>
        <taxon>Pseudomonadati</taxon>
        <taxon>Pseudomonadota</taxon>
        <taxon>Alphaproteobacteria</taxon>
        <taxon>Acetobacterales</taxon>
        <taxon>Roseomonadaceae</taxon>
        <taxon>Rhodovarius</taxon>
    </lineage>
</organism>
<feature type="binding site" evidence="3">
    <location>
        <position position="188"/>
    </location>
    <ligand>
        <name>Cu cation</name>
        <dbReference type="ChEBI" id="CHEBI:23378"/>
    </ligand>
</feature>
<feature type="binding site" evidence="3">
    <location>
        <position position="99"/>
    </location>
    <ligand>
        <name>Cu cation</name>
        <dbReference type="ChEBI" id="CHEBI:23378"/>
    </ligand>
</feature>
<dbReference type="InterPro" id="IPR003782">
    <property type="entry name" value="SCO1/SenC"/>
</dbReference>
<keyword evidence="3" id="KW-0479">Metal-binding</keyword>
<dbReference type="Proteomes" id="UP000282957">
    <property type="component" value="Unassembled WGS sequence"/>
</dbReference>
<dbReference type="InterPro" id="IPR036249">
    <property type="entry name" value="Thioredoxin-like_sf"/>
</dbReference>
<reference evidence="6 7" key="1">
    <citation type="submission" date="2019-01" db="EMBL/GenBank/DDBJ databases">
        <authorList>
            <person name="Chen W.-M."/>
        </authorList>
    </citation>
    <scope>NUCLEOTIDE SEQUENCE [LARGE SCALE GENOMIC DNA]</scope>
    <source>
        <strain evidence="6 7">CCP-6</strain>
    </source>
</reference>
<comment type="similarity">
    <text evidence="1">Belongs to the SCO1/2 family.</text>
</comment>
<proteinExistence type="inferred from homology"/>
<dbReference type="GO" id="GO:0046872">
    <property type="term" value="F:metal ion binding"/>
    <property type="evidence" value="ECO:0007669"/>
    <property type="project" value="UniProtKB-KW"/>
</dbReference>